<dbReference type="eggNOG" id="COG1463">
    <property type="taxonomic scope" value="Bacteria"/>
</dbReference>
<dbReference type="Proteomes" id="UP000030130">
    <property type="component" value="Unassembled WGS sequence"/>
</dbReference>
<dbReference type="OrthoDB" id="9769132at2"/>
<dbReference type="EMBL" id="JRAK01000011">
    <property type="protein sequence ID" value="KGN94617.1"/>
    <property type="molecule type" value="Genomic_DNA"/>
</dbReference>
<dbReference type="InterPro" id="IPR052336">
    <property type="entry name" value="MlaD_Phospholipid_Transporter"/>
</dbReference>
<protein>
    <recommendedName>
        <fullName evidence="2">Mce/MlaD domain-containing protein</fullName>
    </recommendedName>
</protein>
<dbReference type="STRING" id="111105.HR09_08885"/>
<evidence type="ECO:0000313" key="3">
    <source>
        <dbReference type="EMBL" id="KGN86168.1"/>
    </source>
</evidence>
<reference evidence="4 6" key="2">
    <citation type="submission" date="2014-08" db="EMBL/GenBank/DDBJ databases">
        <title>Porphyromonas gulae strain:COT-052_OH3439 Genome sequencing.</title>
        <authorList>
            <person name="Wallis C."/>
            <person name="Deusch O."/>
            <person name="O'Flynn C."/>
            <person name="Davis I."/>
            <person name="Jospin G."/>
            <person name="Darling A.E."/>
            <person name="Coil D.A."/>
            <person name="Alexiev A."/>
            <person name="Horsfall A."/>
            <person name="Kirkwood N."/>
            <person name="Harris S."/>
            <person name="Eisen J.A."/>
        </authorList>
    </citation>
    <scope>NUCLEOTIDE SEQUENCE [LARGE SCALE GENOMIC DNA]</scope>
    <source>
        <strain evidence="6">COT-052 OH3439</strain>
        <strain evidence="4">COT-052_OH3439</strain>
    </source>
</reference>
<organism evidence="3 5">
    <name type="scientific">Porphyromonas gulae</name>
    <dbReference type="NCBI Taxonomy" id="111105"/>
    <lineage>
        <taxon>Bacteria</taxon>
        <taxon>Pseudomonadati</taxon>
        <taxon>Bacteroidota</taxon>
        <taxon>Bacteroidia</taxon>
        <taxon>Bacteroidales</taxon>
        <taxon>Porphyromonadaceae</taxon>
        <taxon>Porphyromonas</taxon>
    </lineage>
</organism>
<feature type="domain" description="Mce/MlaD" evidence="2">
    <location>
        <begin position="37"/>
        <end position="106"/>
    </location>
</feature>
<dbReference type="EMBL" id="JRAI01000041">
    <property type="protein sequence ID" value="KGN86168.1"/>
    <property type="molecule type" value="Genomic_DNA"/>
</dbReference>
<evidence type="ECO:0000313" key="4">
    <source>
        <dbReference type="EMBL" id="KGN94617.1"/>
    </source>
</evidence>
<dbReference type="AlphaFoldDB" id="A0A099WZL5"/>
<sequence length="292" mass="32247">MRINKTTKIGALTLIALFLLYFGLNYLKGFNVFKRENVYYAAFPEVKNVNVASPVLVNGYKVGVVKSLSFDYKNGRSIIVGVDLESEYRMPKGSHLAIHQTALSGAELRIMQGDPRDGYLNPGDTIRSETPEDIMSVTSNKIVPSVVNMMPKVDSVIVGLANMVNNPNLAIMMENMAATAQRLNRLTASLDKSIGTQLPAVMANTRTITDNVAELSEELKQLKLEALMAELQATSENLRSFSDQIRNSDGSLGMLLNDKSLYMRLDSMASSADALLRDLKANPKRYVHFSVF</sequence>
<gene>
    <name evidence="3" type="ORF">HR08_04505</name>
    <name evidence="4" type="ORF">HR15_00900</name>
</gene>
<dbReference type="RefSeq" id="WP_018964916.1">
    <property type="nucleotide sequence ID" value="NZ_JASBZW010000021.1"/>
</dbReference>
<name>A0A099WZL5_9PORP</name>
<dbReference type="GeneID" id="57238803"/>
<comment type="caution">
    <text evidence="3">The sequence shown here is derived from an EMBL/GenBank/DDBJ whole genome shotgun (WGS) entry which is preliminary data.</text>
</comment>
<evidence type="ECO:0000259" key="2">
    <source>
        <dbReference type="Pfam" id="PF02470"/>
    </source>
</evidence>
<dbReference type="Pfam" id="PF02470">
    <property type="entry name" value="MlaD"/>
    <property type="match status" value="1"/>
</dbReference>
<keyword evidence="6" id="KW-1185">Reference proteome</keyword>
<feature type="coiled-coil region" evidence="1">
    <location>
        <begin position="205"/>
        <end position="244"/>
    </location>
</feature>
<accession>A0A099WZL5</accession>
<dbReference type="PATRIC" id="fig|111105.18.peg.1706"/>
<proteinExistence type="predicted"/>
<evidence type="ECO:0000313" key="5">
    <source>
        <dbReference type="Proteomes" id="UP000030130"/>
    </source>
</evidence>
<evidence type="ECO:0000256" key="1">
    <source>
        <dbReference type="SAM" id="Coils"/>
    </source>
</evidence>
<reference evidence="3 5" key="1">
    <citation type="submission" date="2014-08" db="EMBL/GenBank/DDBJ databases">
        <title>Porphyromonas gulae strain:COT-052_OH1451 Genome sequencing.</title>
        <authorList>
            <person name="Wallis C."/>
            <person name="Deusch O."/>
            <person name="O'Flynn C."/>
            <person name="Davis I."/>
            <person name="Jospin G."/>
            <person name="Darling A.E."/>
            <person name="Coil D.A."/>
            <person name="Alexiev A."/>
            <person name="Horsfall A."/>
            <person name="Kirkwood N."/>
            <person name="Harris S."/>
            <person name="Eisen J.A."/>
        </authorList>
    </citation>
    <scope>NUCLEOTIDE SEQUENCE [LARGE SCALE GENOMIC DNA]</scope>
    <source>
        <strain evidence="5">COT-052 OH1451</strain>
        <strain evidence="3">COT-052_OH1451</strain>
    </source>
</reference>
<dbReference type="InterPro" id="IPR003399">
    <property type="entry name" value="Mce/MlaD"/>
</dbReference>
<dbReference type="PANTHER" id="PTHR33371">
    <property type="entry name" value="INTERMEMBRANE PHOSPHOLIPID TRANSPORT SYSTEM BINDING PROTEIN MLAD-RELATED"/>
    <property type="match status" value="1"/>
</dbReference>
<keyword evidence="1" id="KW-0175">Coiled coil</keyword>
<dbReference type="PANTHER" id="PTHR33371:SF4">
    <property type="entry name" value="INTERMEMBRANE PHOSPHOLIPID TRANSPORT SYSTEM BINDING PROTEIN MLAD"/>
    <property type="match status" value="1"/>
</dbReference>
<evidence type="ECO:0000313" key="6">
    <source>
        <dbReference type="Proteomes" id="UP000030146"/>
    </source>
</evidence>
<dbReference type="Proteomes" id="UP000030146">
    <property type="component" value="Unassembled WGS sequence"/>
</dbReference>